<dbReference type="Pfam" id="PF16343">
    <property type="entry name" value="DUF4973"/>
    <property type="match status" value="1"/>
</dbReference>
<name>A0A4S2DE97_9BACE</name>
<evidence type="ECO:0000313" key="3">
    <source>
        <dbReference type="EMBL" id="TGY40286.1"/>
    </source>
</evidence>
<gene>
    <name evidence="3" type="ORF">E5353_03055</name>
</gene>
<dbReference type="AlphaFoldDB" id="A0A4S2DE97"/>
<dbReference type="InterPro" id="IPR025371">
    <property type="entry name" value="BT_3044-like_C"/>
</dbReference>
<comment type="caution">
    <text evidence="3">The sequence shown here is derived from an EMBL/GenBank/DDBJ whole genome shotgun (WGS) entry which is preliminary data.</text>
</comment>
<reference evidence="3 4" key="1">
    <citation type="submission" date="2019-04" db="EMBL/GenBank/DDBJ databases">
        <title>Microbes associate with the intestines of laboratory mice.</title>
        <authorList>
            <person name="Navarre W."/>
            <person name="Wong E."/>
            <person name="Huang K."/>
            <person name="Tropini C."/>
            <person name="Ng K."/>
            <person name="Yu B."/>
        </authorList>
    </citation>
    <scope>NUCLEOTIDE SEQUENCE [LARGE SCALE GENOMIC DNA]</scope>
    <source>
        <strain evidence="3 4">NM63_1-25</strain>
    </source>
</reference>
<dbReference type="Gene3D" id="2.40.128.440">
    <property type="entry name" value="Uncharacterised protein PF14274, DUF4361"/>
    <property type="match status" value="1"/>
</dbReference>
<dbReference type="InterPro" id="IPR032509">
    <property type="entry name" value="DUF4973"/>
</dbReference>
<organism evidence="3 4">
    <name type="scientific">Bacteroides caecimuris</name>
    <dbReference type="NCBI Taxonomy" id="1796613"/>
    <lineage>
        <taxon>Bacteria</taxon>
        <taxon>Pseudomonadati</taxon>
        <taxon>Bacteroidota</taxon>
        <taxon>Bacteroidia</taxon>
        <taxon>Bacteroidales</taxon>
        <taxon>Bacteroidaceae</taxon>
        <taxon>Bacteroides</taxon>
    </lineage>
</organism>
<evidence type="ECO:0000259" key="2">
    <source>
        <dbReference type="Pfam" id="PF16343"/>
    </source>
</evidence>
<dbReference type="EMBL" id="SRYX01000007">
    <property type="protein sequence ID" value="TGY40286.1"/>
    <property type="molecule type" value="Genomic_DNA"/>
</dbReference>
<sequence>MKLKNILLYLLPIAGLCSSCNDEWENEQFTHYISFKAPINSDGVSRINVRYRSGDEKTTFQLPVIVSGSTTNDRNITVHVGLDTDTLAVLNQERFNNRTDLYYQPLPKKFYSHSETVQINAGQDVALMPIDFSMEGIDLSDKWVLPLTIEESPDGSYTPNYRKHYRKALLRVMPFNDYSGNYSAVNYKTYLNGSETDAPYVKNYVMMYVVDDETLFFYAGLFDETRQDRKGYRIKAKFNDNGMVTLSPADPNNKMQFALGKDDFNNEITASYSITESMDAIRPYLMHRTIIINNINYTFKDYTTIPGVETEFHVMGSLTLERQINTQIPDEDQAIEWEEGE</sequence>
<dbReference type="RefSeq" id="WP_120470298.1">
    <property type="nucleotide sequence ID" value="NZ_CAJTCC010000010.1"/>
</dbReference>
<evidence type="ECO:0000259" key="1">
    <source>
        <dbReference type="Pfam" id="PF14274"/>
    </source>
</evidence>
<dbReference type="Proteomes" id="UP000309566">
    <property type="component" value="Unassembled WGS sequence"/>
</dbReference>
<protein>
    <submittedName>
        <fullName evidence="3">DUF4973 domain-containing protein</fullName>
    </submittedName>
</protein>
<evidence type="ECO:0000313" key="4">
    <source>
        <dbReference type="Proteomes" id="UP000309566"/>
    </source>
</evidence>
<feature type="domain" description="DUF4973" evidence="2">
    <location>
        <begin position="24"/>
        <end position="153"/>
    </location>
</feature>
<accession>A0A4S2DE97</accession>
<dbReference type="Pfam" id="PF14274">
    <property type="entry name" value="BT_3044-like_C"/>
    <property type="match status" value="1"/>
</dbReference>
<proteinExistence type="predicted"/>
<dbReference type="Gene3D" id="2.60.40.1740">
    <property type="entry name" value="hypothetical protein (bacova_03559)"/>
    <property type="match status" value="1"/>
</dbReference>
<feature type="domain" description="BT-3044-like C-terminal" evidence="1">
    <location>
        <begin position="166"/>
        <end position="319"/>
    </location>
</feature>